<proteinExistence type="predicted"/>
<dbReference type="SUPFAM" id="SSF55797">
    <property type="entry name" value="PR-1-like"/>
    <property type="match status" value="1"/>
</dbReference>
<dbReference type="InterPro" id="IPR014044">
    <property type="entry name" value="CAP_dom"/>
</dbReference>
<dbReference type="Proteomes" id="UP001307849">
    <property type="component" value="Unassembled WGS sequence"/>
</dbReference>
<dbReference type="EMBL" id="JAVHJM010000003">
    <property type="protein sequence ID" value="KAK6517035.1"/>
    <property type="molecule type" value="Genomic_DNA"/>
</dbReference>
<feature type="compositionally biased region" description="Basic and acidic residues" evidence="1">
    <location>
        <begin position="423"/>
        <end position="432"/>
    </location>
</feature>
<dbReference type="Gene3D" id="3.40.33.10">
    <property type="entry name" value="CAP"/>
    <property type="match status" value="1"/>
</dbReference>
<evidence type="ECO:0000256" key="1">
    <source>
        <dbReference type="SAM" id="MobiDB-lite"/>
    </source>
</evidence>
<dbReference type="InterPro" id="IPR018244">
    <property type="entry name" value="Allrgn_V5/Tpx1_CS"/>
</dbReference>
<dbReference type="Pfam" id="PF00188">
    <property type="entry name" value="CAP"/>
    <property type="match status" value="1"/>
</dbReference>
<feature type="compositionally biased region" description="Low complexity" evidence="1">
    <location>
        <begin position="371"/>
        <end position="386"/>
    </location>
</feature>
<accession>A0AAN8RVH1</accession>
<feature type="chain" id="PRO_5042957867" description="SCP domain-containing protein" evidence="2">
    <location>
        <begin position="19"/>
        <end position="432"/>
    </location>
</feature>
<evidence type="ECO:0000313" key="4">
    <source>
        <dbReference type="EMBL" id="KAK6517035.1"/>
    </source>
</evidence>
<dbReference type="AlphaFoldDB" id="A0AAN8RVH1"/>
<evidence type="ECO:0000256" key="2">
    <source>
        <dbReference type="SAM" id="SignalP"/>
    </source>
</evidence>
<dbReference type="InterPro" id="IPR035940">
    <property type="entry name" value="CAP_sf"/>
</dbReference>
<feature type="region of interest" description="Disordered" evidence="1">
    <location>
        <begin position="218"/>
        <end position="432"/>
    </location>
</feature>
<dbReference type="PRINTS" id="PR00837">
    <property type="entry name" value="V5TPXLIKE"/>
</dbReference>
<gene>
    <name evidence="4" type="ORF">TWF506_006913</name>
</gene>
<dbReference type="InterPro" id="IPR001283">
    <property type="entry name" value="CRISP-related"/>
</dbReference>
<keyword evidence="2" id="KW-0732">Signal</keyword>
<dbReference type="SMART" id="SM00198">
    <property type="entry name" value="SCP"/>
    <property type="match status" value="1"/>
</dbReference>
<dbReference type="PROSITE" id="PS01010">
    <property type="entry name" value="CRISP_2"/>
    <property type="match status" value="1"/>
</dbReference>
<dbReference type="GO" id="GO:0005576">
    <property type="term" value="C:extracellular region"/>
    <property type="evidence" value="ECO:0007669"/>
    <property type="project" value="InterPro"/>
</dbReference>
<feature type="compositionally biased region" description="Polar residues" evidence="1">
    <location>
        <begin position="387"/>
        <end position="407"/>
    </location>
</feature>
<name>A0AAN8RVH1_9PEZI</name>
<feature type="region of interest" description="Disordered" evidence="1">
    <location>
        <begin position="43"/>
        <end position="70"/>
    </location>
</feature>
<comment type="caution">
    <text evidence="4">The sequence shown here is derived from an EMBL/GenBank/DDBJ whole genome shotgun (WGS) entry which is preliminary data.</text>
</comment>
<evidence type="ECO:0000259" key="3">
    <source>
        <dbReference type="SMART" id="SM00198"/>
    </source>
</evidence>
<reference evidence="4 5" key="1">
    <citation type="submission" date="2019-10" db="EMBL/GenBank/DDBJ databases">
        <authorList>
            <person name="Palmer J.M."/>
        </authorList>
    </citation>
    <scope>NUCLEOTIDE SEQUENCE [LARGE SCALE GENOMIC DNA]</scope>
    <source>
        <strain evidence="4 5">TWF506</strain>
    </source>
</reference>
<sequence length="432" mass="47375">MKVSVIISALAAGTAILAAPVDPPVEKPSSEEVQVGQPVEIKPTSFQFADSPDDMTKRSAPPGNYYQQPYNPVSYKPPTDTSSFLPESQYRDAMLKVHNNCREAHGVPALKWSQDLVNYAQSNTPTCAFAHSRSLGRDSIGENILYGPGSPESMVQSMWYENELKLYNFGRQGFAMSTGHMTQMVWKATTEVGCAVKKCPQGTYVKCNYRRPGNVMGQFEGNVPPPRGAVKNVPSQNYNNYNAPAPKNSPPKPKNTPAPKPKSNPAPKNNYNAPAPKNNYNAPAPKNNYNAPAPKNNYNAPAPKNNYNAPAPKNNNSPSQNNNGYYQTNNNGYYQTNNNNNGYYSHNNGNANGASKPKPNNGGNTQNRKPTYTYTYTYRPSSNSNNQKPKSVNGQNRDSGNGGNRVQNKPAPQYYGSYYGKRSSAESKQEEA</sequence>
<feature type="compositionally biased region" description="Low complexity" evidence="1">
    <location>
        <begin position="265"/>
        <end position="355"/>
    </location>
</feature>
<feature type="compositionally biased region" description="Low complexity" evidence="1">
    <location>
        <begin position="61"/>
        <end position="70"/>
    </location>
</feature>
<keyword evidence="5" id="KW-1185">Reference proteome</keyword>
<feature type="compositionally biased region" description="Polar residues" evidence="1">
    <location>
        <begin position="361"/>
        <end position="370"/>
    </location>
</feature>
<dbReference type="PANTHER" id="PTHR10334">
    <property type="entry name" value="CYSTEINE-RICH SECRETORY PROTEIN-RELATED"/>
    <property type="match status" value="1"/>
</dbReference>
<feature type="domain" description="SCP" evidence="3">
    <location>
        <begin position="89"/>
        <end position="217"/>
    </location>
</feature>
<evidence type="ECO:0000313" key="5">
    <source>
        <dbReference type="Proteomes" id="UP001307849"/>
    </source>
</evidence>
<feature type="signal peptide" evidence="2">
    <location>
        <begin position="1"/>
        <end position="18"/>
    </location>
</feature>
<feature type="compositionally biased region" description="Low complexity" evidence="1">
    <location>
        <begin position="234"/>
        <end position="246"/>
    </location>
</feature>
<feature type="compositionally biased region" description="Pro residues" evidence="1">
    <location>
        <begin position="247"/>
        <end position="264"/>
    </location>
</feature>
<organism evidence="4 5">
    <name type="scientific">Arthrobotrys conoides</name>
    <dbReference type="NCBI Taxonomy" id="74498"/>
    <lineage>
        <taxon>Eukaryota</taxon>
        <taxon>Fungi</taxon>
        <taxon>Dikarya</taxon>
        <taxon>Ascomycota</taxon>
        <taxon>Pezizomycotina</taxon>
        <taxon>Orbiliomycetes</taxon>
        <taxon>Orbiliales</taxon>
        <taxon>Orbiliaceae</taxon>
        <taxon>Arthrobotrys</taxon>
    </lineage>
</organism>
<protein>
    <recommendedName>
        <fullName evidence="3">SCP domain-containing protein</fullName>
    </recommendedName>
</protein>